<dbReference type="STRING" id="907931.GCA_000165675_00941"/>
<evidence type="ECO:0000313" key="3">
    <source>
        <dbReference type="Proteomes" id="UP000295681"/>
    </source>
</evidence>
<dbReference type="Proteomes" id="UP000295681">
    <property type="component" value="Unassembled WGS sequence"/>
</dbReference>
<dbReference type="EMBL" id="PUFI01000014">
    <property type="protein sequence ID" value="TDG68094.1"/>
    <property type="molecule type" value="Genomic_DNA"/>
</dbReference>
<feature type="compositionally biased region" description="Basic and acidic residues" evidence="1">
    <location>
        <begin position="23"/>
        <end position="32"/>
    </location>
</feature>
<feature type="region of interest" description="Disordered" evidence="1">
    <location>
        <begin position="19"/>
        <end position="40"/>
    </location>
</feature>
<protein>
    <submittedName>
        <fullName evidence="2">Uncharacterized protein</fullName>
    </submittedName>
</protein>
<dbReference type="RefSeq" id="WP_275668019.1">
    <property type="nucleotide sequence ID" value="NZ_JAGYGP010000001.1"/>
</dbReference>
<accession>A0A4R5N9B4</accession>
<keyword evidence="3" id="KW-1185">Reference proteome</keyword>
<evidence type="ECO:0000256" key="1">
    <source>
        <dbReference type="SAM" id="MobiDB-lite"/>
    </source>
</evidence>
<reference evidence="2 3" key="1">
    <citation type="journal article" date="2019" name="Appl. Microbiol. Biotechnol.">
        <title>Uncovering carbohydrate metabolism through a genotype-phenotype association study of 56 lactic acid bacteria genomes.</title>
        <authorList>
            <person name="Buron-Moles G."/>
            <person name="Chailyan A."/>
            <person name="Dolejs I."/>
            <person name="Forster J."/>
            <person name="Miks M.H."/>
        </authorList>
    </citation>
    <scope>NUCLEOTIDE SEQUENCE [LARGE SCALE GENOMIC DNA]</scope>
    <source>
        <strain evidence="2 3">ATCC 700006</strain>
    </source>
</reference>
<evidence type="ECO:0000313" key="2">
    <source>
        <dbReference type="EMBL" id="TDG68094.1"/>
    </source>
</evidence>
<organism evidence="2 3">
    <name type="scientific">Leuconostoc fallax</name>
    <dbReference type="NCBI Taxonomy" id="1251"/>
    <lineage>
        <taxon>Bacteria</taxon>
        <taxon>Bacillati</taxon>
        <taxon>Bacillota</taxon>
        <taxon>Bacilli</taxon>
        <taxon>Lactobacillales</taxon>
        <taxon>Lactobacillaceae</taxon>
        <taxon>Leuconostoc</taxon>
    </lineage>
</organism>
<dbReference type="AlphaFoldDB" id="A0A4R5N9B4"/>
<comment type="caution">
    <text evidence="2">The sequence shown here is derived from an EMBL/GenBank/DDBJ whole genome shotgun (WGS) entry which is preliminary data.</text>
</comment>
<name>A0A4R5N9B4_9LACO</name>
<gene>
    <name evidence="2" type="ORF">C5L23_000400</name>
</gene>
<sequence length="40" mass="4578">MAKIINQEEHLNNTLDSIISLPKSDDENDKRQKALGQKNK</sequence>
<proteinExistence type="predicted"/>